<evidence type="ECO:0000256" key="2">
    <source>
        <dbReference type="ARBA" id="ARBA00022448"/>
    </source>
</evidence>
<keyword evidence="6 8" id="KW-1133">Transmembrane helix</keyword>
<dbReference type="InterPro" id="IPR007272">
    <property type="entry name" value="Sulf_transp_TsuA/YedE"/>
</dbReference>
<protein>
    <submittedName>
        <fullName evidence="9">Uncharacterized protein</fullName>
    </submittedName>
</protein>
<feature type="transmembrane region" description="Helical" evidence="8">
    <location>
        <begin position="278"/>
        <end position="297"/>
    </location>
</feature>
<keyword evidence="7 8" id="KW-0472">Membrane</keyword>
<proteinExistence type="predicted"/>
<reference evidence="9 10" key="1">
    <citation type="submission" date="2018-10" db="EMBL/GenBank/DDBJ databases">
        <title>Fifty Aureobasidium pullulans genomes reveal a recombining polyextremotolerant generalist.</title>
        <authorList>
            <person name="Gostincar C."/>
            <person name="Turk M."/>
            <person name="Zajc J."/>
            <person name="Gunde-Cimerman N."/>
        </authorList>
    </citation>
    <scope>NUCLEOTIDE SEQUENCE [LARGE SCALE GENOMIC DNA]</scope>
    <source>
        <strain evidence="9 10">EXF-10751</strain>
    </source>
</reference>
<feature type="transmembrane region" description="Helical" evidence="8">
    <location>
        <begin position="425"/>
        <end position="449"/>
    </location>
</feature>
<comment type="caution">
    <text evidence="9">The sequence shown here is derived from an EMBL/GenBank/DDBJ whole genome shotgun (WGS) entry which is preliminary data.</text>
</comment>
<organism evidence="9 10">
    <name type="scientific">Aureobasidium pullulans</name>
    <name type="common">Black yeast</name>
    <name type="synonym">Pullularia pullulans</name>
    <dbReference type="NCBI Taxonomy" id="5580"/>
    <lineage>
        <taxon>Eukaryota</taxon>
        <taxon>Fungi</taxon>
        <taxon>Dikarya</taxon>
        <taxon>Ascomycota</taxon>
        <taxon>Pezizomycotina</taxon>
        <taxon>Dothideomycetes</taxon>
        <taxon>Dothideomycetidae</taxon>
        <taxon>Dothideales</taxon>
        <taxon>Saccotheciaceae</taxon>
        <taxon>Aureobasidium</taxon>
    </lineage>
</organism>
<feature type="transmembrane region" description="Helical" evidence="8">
    <location>
        <begin position="360"/>
        <end position="381"/>
    </location>
</feature>
<keyword evidence="4" id="KW-0997">Cell inner membrane</keyword>
<dbReference type="GO" id="GO:0005886">
    <property type="term" value="C:plasma membrane"/>
    <property type="evidence" value="ECO:0007669"/>
    <property type="project" value="UniProtKB-SubCell"/>
</dbReference>
<feature type="transmembrane region" description="Helical" evidence="8">
    <location>
        <begin position="393"/>
        <end position="413"/>
    </location>
</feature>
<keyword evidence="3" id="KW-1003">Cell membrane</keyword>
<gene>
    <name evidence="9" type="ORF">D6D20_09184</name>
</gene>
<evidence type="ECO:0000256" key="7">
    <source>
        <dbReference type="ARBA" id="ARBA00023136"/>
    </source>
</evidence>
<evidence type="ECO:0000256" key="5">
    <source>
        <dbReference type="ARBA" id="ARBA00022692"/>
    </source>
</evidence>
<evidence type="ECO:0000256" key="8">
    <source>
        <dbReference type="SAM" id="Phobius"/>
    </source>
</evidence>
<dbReference type="Pfam" id="PF04143">
    <property type="entry name" value="Sulf_transp"/>
    <property type="match status" value="1"/>
</dbReference>
<feature type="transmembrane region" description="Helical" evidence="8">
    <location>
        <begin position="162"/>
        <end position="182"/>
    </location>
</feature>
<evidence type="ECO:0000256" key="1">
    <source>
        <dbReference type="ARBA" id="ARBA00004429"/>
    </source>
</evidence>
<feature type="transmembrane region" description="Helical" evidence="8">
    <location>
        <begin position="309"/>
        <end position="329"/>
    </location>
</feature>
<dbReference type="PANTHER" id="PTHR30574">
    <property type="entry name" value="INNER MEMBRANE PROTEIN YEDE"/>
    <property type="match status" value="1"/>
</dbReference>
<evidence type="ECO:0000313" key="9">
    <source>
        <dbReference type="EMBL" id="THW55822.1"/>
    </source>
</evidence>
<dbReference type="PANTHER" id="PTHR30574:SF1">
    <property type="entry name" value="SULPHUR TRANSPORT DOMAIN-CONTAINING PROTEIN"/>
    <property type="match status" value="1"/>
</dbReference>
<dbReference type="Proteomes" id="UP000310421">
    <property type="component" value="Unassembled WGS sequence"/>
</dbReference>
<evidence type="ECO:0000256" key="4">
    <source>
        <dbReference type="ARBA" id="ARBA00022519"/>
    </source>
</evidence>
<sequence>MLAALWALDCPLSRVFNLLSWKLLSYSYSVNVADQKHGERIFSASISNSIPTKTVVDQKIERVKKDKYSNRPFSTPLSPSHQNIICAFSLLKTPRTWLLSFNNLRQPIKPPQNFRNINTMPSLVSEYAAGTLFGSALFAAGVFAPSTIVAQMRLEDFTMAKAMLGASATSALVVHLADSTGFSAMKPRTPQSVGYFPYDGNILGGAMIGVGMALTGACPGTVFVQAGAGLPSGIFVLGGGILGGLLFVSAQPSIAKLREGRSSSKSTAELTIPKSMGVSPWLVLAMWEILCFGMLQLLSGFEGPGKQGLVSPVIGGLLIGTAQACAIALTRHTVGTSGAFEDVGRWLRNVLSGDASKGPITASVMFDCGIMSASALLARFLLPAAAAQASSNLVSPAVAVVGGAVMAFGSRLAGGCTSGHGISGLATFSWASLISVGSMFAAGILTAALR</sequence>
<keyword evidence="5 8" id="KW-0812">Transmembrane</keyword>
<evidence type="ECO:0000256" key="3">
    <source>
        <dbReference type="ARBA" id="ARBA00022475"/>
    </source>
</evidence>
<dbReference type="AlphaFoldDB" id="A0A4S8YME7"/>
<evidence type="ECO:0000313" key="10">
    <source>
        <dbReference type="Proteomes" id="UP000310421"/>
    </source>
</evidence>
<name>A0A4S8YME7_AURPU</name>
<feature type="transmembrane region" description="Helical" evidence="8">
    <location>
        <begin position="234"/>
        <end position="254"/>
    </location>
</feature>
<dbReference type="EMBL" id="QZAN01000174">
    <property type="protein sequence ID" value="THW55822.1"/>
    <property type="molecule type" value="Genomic_DNA"/>
</dbReference>
<comment type="subcellular location">
    <subcellularLocation>
        <location evidence="1">Cell inner membrane</location>
        <topology evidence="1">Multi-pass membrane protein</topology>
    </subcellularLocation>
</comment>
<keyword evidence="2" id="KW-0813">Transport</keyword>
<feature type="transmembrane region" description="Helical" evidence="8">
    <location>
        <begin position="202"/>
        <end position="222"/>
    </location>
</feature>
<accession>A0A4S8YME7</accession>
<feature type="transmembrane region" description="Helical" evidence="8">
    <location>
        <begin position="127"/>
        <end position="150"/>
    </location>
</feature>
<evidence type="ECO:0000256" key="6">
    <source>
        <dbReference type="ARBA" id="ARBA00022989"/>
    </source>
</evidence>